<feature type="region of interest" description="Disordered" evidence="1">
    <location>
        <begin position="84"/>
        <end position="104"/>
    </location>
</feature>
<evidence type="ECO:0000313" key="3">
    <source>
        <dbReference type="Proteomes" id="UP000253153"/>
    </source>
</evidence>
<dbReference type="RefSeq" id="XP_031016633.1">
    <property type="nucleotide sequence ID" value="XM_031159276.1"/>
</dbReference>
<feature type="compositionally biased region" description="Polar residues" evidence="1">
    <location>
        <begin position="84"/>
        <end position="95"/>
    </location>
</feature>
<accession>A0A366RWE1</accession>
<dbReference type="EMBL" id="QKXC01000105">
    <property type="protein sequence ID" value="RBR20776.1"/>
    <property type="molecule type" value="Genomic_DNA"/>
</dbReference>
<evidence type="ECO:0000256" key="1">
    <source>
        <dbReference type="SAM" id="MobiDB-lite"/>
    </source>
</evidence>
<dbReference type="OrthoDB" id="5100854at2759"/>
<dbReference type="Proteomes" id="UP000253153">
    <property type="component" value="Unassembled WGS sequence"/>
</dbReference>
<comment type="caution">
    <text evidence="2">The sequence shown here is derived from an EMBL/GenBank/DDBJ whole genome shotgun (WGS) entry which is preliminary data.</text>
</comment>
<dbReference type="GeneID" id="41994572"/>
<name>A0A366RWE1_9HYPO</name>
<dbReference type="AlphaFoldDB" id="A0A366RWE1"/>
<keyword evidence="3" id="KW-1185">Reference proteome</keyword>
<feature type="compositionally biased region" description="Low complexity" evidence="1">
    <location>
        <begin position="130"/>
        <end position="144"/>
    </location>
</feature>
<feature type="region of interest" description="Disordered" evidence="1">
    <location>
        <begin position="33"/>
        <end position="54"/>
    </location>
</feature>
<feature type="compositionally biased region" description="Acidic residues" evidence="1">
    <location>
        <begin position="37"/>
        <end position="48"/>
    </location>
</feature>
<feature type="region of interest" description="Disordered" evidence="1">
    <location>
        <begin position="120"/>
        <end position="148"/>
    </location>
</feature>
<sequence>MDIFDNHENSSESSISLASSIFTQDLERFSTYGFDSDVPDDADGDIDDDHQPYGPPTYSSLMLENATVRSDADFFSVTGWTTATVGSSTDSTSETRCPAPGSVSASVSASVSMADLTASTSRLDLQVQDPRPSSSMTSSSPGPSLHVVGRASDISANADSLFNSNFDSNASSNSNYGYTFDQGLCGIGAWADIATSPFVAKMKRITPRQ</sequence>
<reference evidence="2 3" key="1">
    <citation type="submission" date="2018-06" db="EMBL/GenBank/DDBJ databases">
        <title>Fusarium incarnatum-equiseti species complex species 28.</title>
        <authorList>
            <person name="Gardiner D.M."/>
        </authorList>
    </citation>
    <scope>NUCLEOTIDE SEQUENCE [LARGE SCALE GENOMIC DNA]</scope>
    <source>
        <strain evidence="2 3">FIESC_28</strain>
    </source>
</reference>
<gene>
    <name evidence="2" type="ORF">FIESC28_05129</name>
</gene>
<organism evidence="2 3">
    <name type="scientific">Fusarium coffeatum</name>
    <dbReference type="NCBI Taxonomy" id="231269"/>
    <lineage>
        <taxon>Eukaryota</taxon>
        <taxon>Fungi</taxon>
        <taxon>Dikarya</taxon>
        <taxon>Ascomycota</taxon>
        <taxon>Pezizomycotina</taxon>
        <taxon>Sordariomycetes</taxon>
        <taxon>Hypocreomycetidae</taxon>
        <taxon>Hypocreales</taxon>
        <taxon>Nectriaceae</taxon>
        <taxon>Fusarium</taxon>
        <taxon>Fusarium incarnatum-equiseti species complex</taxon>
    </lineage>
</organism>
<protein>
    <submittedName>
        <fullName evidence="2">Uncharacterized protein</fullName>
    </submittedName>
</protein>
<evidence type="ECO:0000313" key="2">
    <source>
        <dbReference type="EMBL" id="RBR20776.1"/>
    </source>
</evidence>
<proteinExistence type="predicted"/>